<sequence length="328" mass="35847">MPAGSTHSSTVFAVPYIEVEKGVPVCLLCGHRGLEHFASAGHAAAEKLWTELLARMTQLESELRSEVSNESSSFSEVLARAWIGEIRYVAGQDEERFGQVQQAFAQLMLGQRLSAAAGSLVGVQQAFDRALTDANRTPEPMWKNQRWQLPPPPAPEHDFPWSSRPHDVTLKLSAATPPEVFDALSIQALSREGISAQPDGGLWCSHCEVAVLSLREHLGPPSAEAQHHLRQRSSATSSAARLRSEGWKLSREGLWLSQHRFHCGLCTVSGSWRLVWEHRSSHCHVEACAALSKNASAAAVQSRALHSLGSDAEQAWEAAFKAADRLGE</sequence>
<protein>
    <submittedName>
        <fullName evidence="1">Uncharacterized protein</fullName>
    </submittedName>
</protein>
<evidence type="ECO:0000313" key="2">
    <source>
        <dbReference type="Proteomes" id="UP000654075"/>
    </source>
</evidence>
<dbReference type="AlphaFoldDB" id="A0A813GIY8"/>
<name>A0A813GIY8_POLGL</name>
<dbReference type="EMBL" id="CAJNNV010029090">
    <property type="protein sequence ID" value="CAE8626985.1"/>
    <property type="molecule type" value="Genomic_DNA"/>
</dbReference>
<proteinExistence type="predicted"/>
<dbReference type="Proteomes" id="UP000654075">
    <property type="component" value="Unassembled WGS sequence"/>
</dbReference>
<organism evidence="1 2">
    <name type="scientific">Polarella glacialis</name>
    <name type="common">Dinoflagellate</name>
    <dbReference type="NCBI Taxonomy" id="89957"/>
    <lineage>
        <taxon>Eukaryota</taxon>
        <taxon>Sar</taxon>
        <taxon>Alveolata</taxon>
        <taxon>Dinophyceae</taxon>
        <taxon>Suessiales</taxon>
        <taxon>Suessiaceae</taxon>
        <taxon>Polarella</taxon>
    </lineage>
</organism>
<keyword evidence="2" id="KW-1185">Reference proteome</keyword>
<accession>A0A813GIY8</accession>
<reference evidence="1" key="1">
    <citation type="submission" date="2021-02" db="EMBL/GenBank/DDBJ databases">
        <authorList>
            <person name="Dougan E. K."/>
            <person name="Rhodes N."/>
            <person name="Thang M."/>
            <person name="Chan C."/>
        </authorList>
    </citation>
    <scope>NUCLEOTIDE SEQUENCE</scope>
</reference>
<gene>
    <name evidence="1" type="ORF">PGLA1383_LOCUS43860</name>
</gene>
<dbReference type="OrthoDB" id="406637at2759"/>
<evidence type="ECO:0000313" key="1">
    <source>
        <dbReference type="EMBL" id="CAE8626985.1"/>
    </source>
</evidence>
<comment type="caution">
    <text evidence="1">The sequence shown here is derived from an EMBL/GenBank/DDBJ whole genome shotgun (WGS) entry which is preliminary data.</text>
</comment>